<dbReference type="OrthoDB" id="28975at2759"/>
<feature type="transmembrane region" description="Helical" evidence="2">
    <location>
        <begin position="425"/>
        <end position="447"/>
    </location>
</feature>
<dbReference type="Proteomes" id="UP000093000">
    <property type="component" value="Unassembled WGS sequence"/>
</dbReference>
<keyword evidence="4" id="KW-1185">Reference proteome</keyword>
<dbReference type="InParanoid" id="A0A1C7MYL4"/>
<evidence type="ECO:0000256" key="2">
    <source>
        <dbReference type="SAM" id="Phobius"/>
    </source>
</evidence>
<dbReference type="AlphaFoldDB" id="A0A1C7MYL4"/>
<dbReference type="EMBL" id="LUGH01001004">
    <property type="protein sequence ID" value="OBZ81927.1"/>
    <property type="molecule type" value="Genomic_DNA"/>
</dbReference>
<feature type="region of interest" description="Disordered" evidence="1">
    <location>
        <begin position="25"/>
        <end position="65"/>
    </location>
</feature>
<name>A0A1C7MYL4_9FUNG</name>
<keyword evidence="2" id="KW-1133">Transmembrane helix</keyword>
<evidence type="ECO:0000313" key="3">
    <source>
        <dbReference type="EMBL" id="OBZ81927.1"/>
    </source>
</evidence>
<keyword evidence="2" id="KW-0472">Membrane</keyword>
<organism evidence="3 4">
    <name type="scientific">Choanephora cucurbitarum</name>
    <dbReference type="NCBI Taxonomy" id="101091"/>
    <lineage>
        <taxon>Eukaryota</taxon>
        <taxon>Fungi</taxon>
        <taxon>Fungi incertae sedis</taxon>
        <taxon>Mucoromycota</taxon>
        <taxon>Mucoromycotina</taxon>
        <taxon>Mucoromycetes</taxon>
        <taxon>Mucorales</taxon>
        <taxon>Mucorineae</taxon>
        <taxon>Choanephoraceae</taxon>
        <taxon>Choanephoroideae</taxon>
        <taxon>Choanephora</taxon>
    </lineage>
</organism>
<comment type="caution">
    <text evidence="3">The sequence shown here is derived from an EMBL/GenBank/DDBJ whole genome shotgun (WGS) entry which is preliminary data.</text>
</comment>
<dbReference type="STRING" id="101091.A0A1C7MYL4"/>
<keyword evidence="2" id="KW-0812">Transmembrane</keyword>
<gene>
    <name evidence="3" type="ORF">A0J61_10023</name>
</gene>
<accession>A0A1C7MYL4</accession>
<evidence type="ECO:0000313" key="4">
    <source>
        <dbReference type="Proteomes" id="UP000093000"/>
    </source>
</evidence>
<protein>
    <submittedName>
        <fullName evidence="3">Uncharacterized protein</fullName>
    </submittedName>
</protein>
<proteinExistence type="predicted"/>
<reference evidence="3 4" key="1">
    <citation type="submission" date="2016-03" db="EMBL/GenBank/DDBJ databases">
        <title>Choanephora cucurbitarum.</title>
        <authorList>
            <person name="Min B."/>
            <person name="Park H."/>
            <person name="Park J.-H."/>
            <person name="Shin H.-D."/>
            <person name="Choi I.-G."/>
        </authorList>
    </citation>
    <scope>NUCLEOTIDE SEQUENCE [LARGE SCALE GENOMIC DNA]</scope>
    <source>
        <strain evidence="3 4">KUS-F28377</strain>
    </source>
</reference>
<evidence type="ECO:0000256" key="1">
    <source>
        <dbReference type="SAM" id="MobiDB-lite"/>
    </source>
</evidence>
<feature type="transmembrane region" description="Helical" evidence="2">
    <location>
        <begin position="384"/>
        <end position="405"/>
    </location>
</feature>
<sequence>MNIDNTKVTTHTPVSPRKAIYSSPRLFTPRQKKRQRSEIRKTQYALSDNQAGRDSEPQIEGNSRRASIPALHQQIASSPTISFSNSHTSIRTSHTYHHVNYLDINSVFPYSNKGYEQGQKTLAEESKQWESFFDPQYTFGSFQYGIGKPPKPYFYQGRWPLDQQDIHSVTPSMTRRKKLQTKTVVGQSPRIPLGHQSNLSFAALPNPTLPNKELLEPHTQILSENDHLQNNSNSQIAILPCPSSNSFPKYKNVENERLWKERLAMLRKIQEEGFSLQMNGTQSDPYGQSGKVTRLHQQLIKTATKIKNEVSVEMSVNDMETRLKEEEVGSVIQTPEMEQSGLFSLDMPISNEDNASLITLDENKPEERSIDEPLETRRKNRTSFVLFAFGFLFPPLWIVGTFYSPSSAKPRTVVSKTIDEKWKKYSRNALCVLLLAFLSSFVLVATLKPKLLGFRNSNEKAYQADRVVFD</sequence>